<dbReference type="RefSeq" id="XP_018988519.1">
    <property type="nucleotide sequence ID" value="XM_019130290.1"/>
</dbReference>
<evidence type="ECO:0000256" key="1">
    <source>
        <dbReference type="ARBA" id="ARBA00022722"/>
    </source>
</evidence>
<dbReference type="STRING" id="984486.A0A1E3QZY6"/>
<dbReference type="Proteomes" id="UP000094336">
    <property type="component" value="Unassembled WGS sequence"/>
</dbReference>
<dbReference type="GO" id="GO:0003684">
    <property type="term" value="F:damaged DNA binding"/>
    <property type="evidence" value="ECO:0007669"/>
    <property type="project" value="TreeGrafter"/>
</dbReference>
<organism evidence="4 5">
    <name type="scientific">Babjeviella inositovora NRRL Y-12698</name>
    <dbReference type="NCBI Taxonomy" id="984486"/>
    <lineage>
        <taxon>Eukaryota</taxon>
        <taxon>Fungi</taxon>
        <taxon>Dikarya</taxon>
        <taxon>Ascomycota</taxon>
        <taxon>Saccharomycotina</taxon>
        <taxon>Pichiomycetes</taxon>
        <taxon>Serinales incertae sedis</taxon>
        <taxon>Babjeviella</taxon>
    </lineage>
</organism>
<evidence type="ECO:0008006" key="6">
    <source>
        <dbReference type="Google" id="ProtNLM"/>
    </source>
</evidence>
<gene>
    <name evidence="4" type="ORF">BABINDRAFT_164891</name>
</gene>
<keyword evidence="1" id="KW-0540">Nuclease</keyword>
<dbReference type="InterPro" id="IPR036866">
    <property type="entry name" value="RibonucZ/Hydroxyglut_hydro"/>
</dbReference>
<dbReference type="GO" id="GO:0035312">
    <property type="term" value="F:5'-3' DNA exonuclease activity"/>
    <property type="evidence" value="ECO:0007669"/>
    <property type="project" value="TreeGrafter"/>
</dbReference>
<evidence type="ECO:0000313" key="4">
    <source>
        <dbReference type="EMBL" id="ODQ83191.1"/>
    </source>
</evidence>
<dbReference type="EMBL" id="KV454426">
    <property type="protein sequence ID" value="ODQ83191.1"/>
    <property type="molecule type" value="Genomic_DNA"/>
</dbReference>
<name>A0A1E3QZY6_9ASCO</name>
<dbReference type="GO" id="GO:0006303">
    <property type="term" value="P:double-strand break repair via nonhomologous end joining"/>
    <property type="evidence" value="ECO:0007669"/>
    <property type="project" value="TreeGrafter"/>
</dbReference>
<dbReference type="GeneID" id="30148143"/>
<dbReference type="PANTHER" id="PTHR23240:SF8">
    <property type="entry name" value="PROTEIN ARTEMIS"/>
    <property type="match status" value="1"/>
</dbReference>
<dbReference type="OrthoDB" id="5561659at2759"/>
<reference evidence="5" key="1">
    <citation type="submission" date="2016-05" db="EMBL/GenBank/DDBJ databases">
        <title>Comparative genomics of biotechnologically important yeasts.</title>
        <authorList>
            <consortium name="DOE Joint Genome Institute"/>
            <person name="Riley R."/>
            <person name="Haridas S."/>
            <person name="Wolfe K.H."/>
            <person name="Lopes M.R."/>
            <person name="Hittinger C.T."/>
            <person name="Goker M."/>
            <person name="Salamov A."/>
            <person name="Wisecaver J."/>
            <person name="Long T.M."/>
            <person name="Aerts A.L."/>
            <person name="Barry K."/>
            <person name="Choi C."/>
            <person name="Clum A."/>
            <person name="Coughlan A.Y."/>
            <person name="Deshpande S."/>
            <person name="Douglass A.P."/>
            <person name="Hanson S.J."/>
            <person name="Klenk H.-P."/>
            <person name="Labutti K."/>
            <person name="Lapidus A."/>
            <person name="Lindquist E."/>
            <person name="Lipzen A."/>
            <person name="Meier-Kolthoff J.P."/>
            <person name="Ohm R.A."/>
            <person name="Otillar R.P."/>
            <person name="Pangilinan J."/>
            <person name="Peng Y."/>
            <person name="Rokas A."/>
            <person name="Rosa C.A."/>
            <person name="Scheuner C."/>
            <person name="Sibirny A.A."/>
            <person name="Slot J.C."/>
            <person name="Stielow J.B."/>
            <person name="Sun H."/>
            <person name="Kurtzman C.P."/>
            <person name="Blackwell M."/>
            <person name="Grigoriev I.V."/>
            <person name="Jeffries T.W."/>
        </authorList>
    </citation>
    <scope>NUCLEOTIDE SEQUENCE [LARGE SCALE GENOMIC DNA]</scope>
    <source>
        <strain evidence="5">NRRL Y-12698</strain>
    </source>
</reference>
<dbReference type="GO" id="GO:0000723">
    <property type="term" value="P:telomere maintenance"/>
    <property type="evidence" value="ECO:0007669"/>
    <property type="project" value="TreeGrafter"/>
</dbReference>
<keyword evidence="3" id="KW-0269">Exonuclease</keyword>
<evidence type="ECO:0000256" key="2">
    <source>
        <dbReference type="ARBA" id="ARBA00022801"/>
    </source>
</evidence>
<sequence>MPSKPRPKVTPQTGSMFDGIVREMPGIRIDRFTDEVPLHFSREMRILHQQTDLYLLSYCHTDRLVGLERKDLTGTPIYCSEVTKKLVALDPNFKHIVHRLKPQPLNVPVWVEIRGSTVKIVLVPSYHCHGSTMFVLEGVTGPLRGVSVLYSGNIRAESWWCQSLAKNSHLFPYTVSSRAKTFDTIYLDTTFGCRAGPFITMPLNHQGLQLLLLMLLAYPLDDPDIEFSFSNWKDLGFEECWCTIISALNTNLHVSSPEMRKRLGVLCRTSRQDLLGYGETLYQSMTLHDSRALQNCDHFPGTTMEPFKARFHICNELGDWCSQPPPAFQVQIKPVTNSSLFELTQCFPLRMADASPHVKLVKTTKRGNRIYEHNGMIYLLKQDTEELLPSDITFFFSRHSSYMECREFVGLFRSREVFPCAESETTWNCGLQMDRIFGDLYINESLAYDDEMCRRYSQAIPHGPVETVDLWNLESLALKLPEEVRAVQYIVDETNSVSLENCTQNTNLDRKNGYHPHQVFQERHHPEVQKFLKHTQSYFRATRPRKFGGREEIGNLADNVIQKENSCNSGAVDIIPHHQLKFFDKLSVTHGVTGGEMLPIVISSLNVELLSENSFQPEITPMNEAASRRRFVQRIANSSLNLHDLIVLRSSTMITEIAKSTGTTSPPFSIKDIRDRTVSSDGKRKLRPAKKPLGEFRMAYVHREVDIQSFISPGEYSHHDRMKLSQGINCLEPSENDSEMEKLRYFGRVAYNGLWKKVKLQCTRQR</sequence>
<evidence type="ECO:0000313" key="5">
    <source>
        <dbReference type="Proteomes" id="UP000094336"/>
    </source>
</evidence>
<dbReference type="PANTHER" id="PTHR23240">
    <property type="entry name" value="DNA CROSS-LINK REPAIR PROTEIN PSO2/SNM1-RELATED"/>
    <property type="match status" value="1"/>
</dbReference>
<keyword evidence="2" id="KW-0378">Hydrolase</keyword>
<proteinExistence type="predicted"/>
<dbReference type="Gene3D" id="3.60.15.10">
    <property type="entry name" value="Ribonuclease Z/Hydroxyacylglutathione hydrolase-like"/>
    <property type="match status" value="1"/>
</dbReference>
<accession>A0A1E3QZY6</accession>
<protein>
    <recommendedName>
        <fullName evidence="6">DNA repair metallo-beta-lactamase domain-containing protein</fullName>
    </recommendedName>
</protein>
<keyword evidence="5" id="KW-1185">Reference proteome</keyword>
<dbReference type="GO" id="GO:0036297">
    <property type="term" value="P:interstrand cross-link repair"/>
    <property type="evidence" value="ECO:0007669"/>
    <property type="project" value="TreeGrafter"/>
</dbReference>
<evidence type="ECO:0000256" key="3">
    <source>
        <dbReference type="ARBA" id="ARBA00022839"/>
    </source>
</evidence>
<dbReference type="AlphaFoldDB" id="A0A1E3QZY6"/>
<dbReference type="SUPFAM" id="SSF56281">
    <property type="entry name" value="Metallo-hydrolase/oxidoreductase"/>
    <property type="match status" value="1"/>
</dbReference>